<comment type="caution">
    <text evidence="7">The sequence shown here is derived from an EMBL/GenBank/DDBJ whole genome shotgun (WGS) entry which is preliminary data.</text>
</comment>
<dbReference type="InterPro" id="IPR056546">
    <property type="entry name" value="MreB_MamK-like"/>
</dbReference>
<dbReference type="PANTHER" id="PTHR42749:SF1">
    <property type="entry name" value="CELL SHAPE-DETERMINING PROTEIN MREB"/>
    <property type="match status" value="1"/>
</dbReference>
<dbReference type="Gene3D" id="3.30.420.40">
    <property type="match status" value="3"/>
</dbReference>
<sequence length="356" mass="38228">MVHLATVILDKFWALLSHDIGIDLGTVNTLVLVKGKGIIIREPSVVAIHKKSKQVLAIGTEAKRMLGRTPIAIEAVRPLRDGVISDFDTTEAMLRHFIQKVHQNPGSKFPKVPRPRVVIGIPSGVTEVERRAVQDAALVAGARQAYLIEEPMAAAIGAGLPIEEPEGNLIMDIGGGTTEIAVISLGGMVVNRSLRIAGDELDQDIINYMKMRYGMLIGDRTAENIKIEIGSAVPLKTEKETVVRGRDLSTGLPKSIKISSTEIREALTGTVNQIIGTLAEVLEETPPELLSDLLERGVVIAGGGALLRGLDQKIAEETKMPVYIADDPLTTVVRGCGMVLENLDLLAKVKVTGGLR</sequence>
<dbReference type="PRINTS" id="PR01652">
    <property type="entry name" value="SHAPEPROTEIN"/>
</dbReference>
<dbReference type="SUPFAM" id="SSF53067">
    <property type="entry name" value="Actin-like ATPase domain"/>
    <property type="match status" value="2"/>
</dbReference>
<evidence type="ECO:0000256" key="1">
    <source>
        <dbReference type="ARBA" id="ARBA00022490"/>
    </source>
</evidence>
<dbReference type="PANTHER" id="PTHR42749">
    <property type="entry name" value="CELL SHAPE-DETERMINING PROTEIN MREB"/>
    <property type="match status" value="1"/>
</dbReference>
<feature type="binding site" evidence="6">
    <location>
        <begin position="223"/>
        <end position="226"/>
    </location>
    <ligand>
        <name>ATP</name>
        <dbReference type="ChEBI" id="CHEBI:30616"/>
    </ligand>
</feature>
<feature type="binding site" evidence="6">
    <location>
        <begin position="175"/>
        <end position="177"/>
    </location>
    <ligand>
        <name>ATP</name>
        <dbReference type="ChEBI" id="CHEBI:30616"/>
    </ligand>
</feature>
<dbReference type="Pfam" id="PF06723">
    <property type="entry name" value="MreB_Mbl"/>
    <property type="match status" value="1"/>
</dbReference>
<dbReference type="GO" id="GO:0005524">
    <property type="term" value="F:ATP binding"/>
    <property type="evidence" value="ECO:0007669"/>
    <property type="project" value="UniProtKB-KW"/>
</dbReference>
<dbReference type="Proteomes" id="UP000176405">
    <property type="component" value="Unassembled WGS sequence"/>
</dbReference>
<dbReference type="NCBIfam" id="NF010539">
    <property type="entry name" value="PRK13927.1"/>
    <property type="match status" value="1"/>
</dbReference>
<keyword evidence="4 6" id="KW-0133">Cell shape</keyword>
<gene>
    <name evidence="6" type="primary">mreB</name>
    <name evidence="7" type="ORF">A3E45_02710</name>
</gene>
<evidence type="ECO:0000313" key="8">
    <source>
        <dbReference type="Proteomes" id="UP000176405"/>
    </source>
</evidence>
<evidence type="ECO:0000256" key="5">
    <source>
        <dbReference type="ARBA" id="ARBA00023458"/>
    </source>
</evidence>
<dbReference type="STRING" id="1797780.A3E45_02710"/>
<comment type="similarity">
    <text evidence="5 6">Belongs to the FtsA/MreB family.</text>
</comment>
<dbReference type="GO" id="GO:0008360">
    <property type="term" value="P:regulation of cell shape"/>
    <property type="evidence" value="ECO:0007669"/>
    <property type="project" value="UniProtKB-UniRule"/>
</dbReference>
<dbReference type="GO" id="GO:0005737">
    <property type="term" value="C:cytoplasm"/>
    <property type="evidence" value="ECO:0007669"/>
    <property type="project" value="UniProtKB-SubCell"/>
</dbReference>
<dbReference type="InterPro" id="IPR004753">
    <property type="entry name" value="MreB"/>
</dbReference>
<comment type="subunit">
    <text evidence="6">Forms polymers.</text>
</comment>
<evidence type="ECO:0000256" key="3">
    <source>
        <dbReference type="ARBA" id="ARBA00022840"/>
    </source>
</evidence>
<dbReference type="NCBIfam" id="TIGR00904">
    <property type="entry name" value="mreB"/>
    <property type="match status" value="1"/>
</dbReference>
<comment type="subcellular location">
    <subcellularLocation>
        <location evidence="6">Cytoplasm</location>
    </subcellularLocation>
    <text evidence="6">Membrane-associated.</text>
</comment>
<dbReference type="EMBL" id="MFDH01000010">
    <property type="protein sequence ID" value="OGE36659.1"/>
    <property type="molecule type" value="Genomic_DNA"/>
</dbReference>
<comment type="function">
    <text evidence="6">Forms membrane-associated dynamic filaments that are essential for cell shape determination. Acts by regulating cell wall synthesis and cell elongation, and thus cell shape. A feedback loop between cell geometry and MreB localization may maintain elongated cell shape by targeting cell wall growth to regions of negative cell wall curvature.</text>
</comment>
<evidence type="ECO:0000256" key="6">
    <source>
        <dbReference type="HAMAP-Rule" id="MF_02207"/>
    </source>
</evidence>
<comment type="caution">
    <text evidence="6">Lacks conserved residue(s) required for the propagation of feature annotation.</text>
</comment>
<evidence type="ECO:0000256" key="4">
    <source>
        <dbReference type="ARBA" id="ARBA00022960"/>
    </source>
</evidence>
<name>A0A1F5K6Z3_9BACT</name>
<keyword evidence="2 6" id="KW-0547">Nucleotide-binding</keyword>
<protein>
    <recommendedName>
        <fullName evidence="6">Cell shape-determining protein MreB</fullName>
    </recommendedName>
</protein>
<dbReference type="HAMAP" id="MF_02207">
    <property type="entry name" value="MreB"/>
    <property type="match status" value="1"/>
</dbReference>
<feature type="binding site" evidence="6">
    <location>
        <begin position="303"/>
        <end position="306"/>
    </location>
    <ligand>
        <name>ATP</name>
        <dbReference type="ChEBI" id="CHEBI:30616"/>
    </ligand>
</feature>
<proteinExistence type="inferred from homology"/>
<dbReference type="AlphaFoldDB" id="A0A1F5K6Z3"/>
<evidence type="ECO:0000256" key="2">
    <source>
        <dbReference type="ARBA" id="ARBA00022741"/>
    </source>
</evidence>
<keyword evidence="1 6" id="KW-0963">Cytoplasm</keyword>
<keyword evidence="3 6" id="KW-0067">ATP-binding</keyword>
<evidence type="ECO:0000313" key="7">
    <source>
        <dbReference type="EMBL" id="OGE36659.1"/>
    </source>
</evidence>
<organism evidence="7 8">
    <name type="scientific">Candidatus Daviesbacteria bacterium RIFCSPHIGHO2_12_FULL_43_11</name>
    <dbReference type="NCBI Taxonomy" id="1797780"/>
    <lineage>
        <taxon>Bacteria</taxon>
        <taxon>Candidatus Daviesiibacteriota</taxon>
    </lineage>
</organism>
<accession>A0A1F5K6Z3</accession>
<dbReference type="InterPro" id="IPR043129">
    <property type="entry name" value="ATPase_NBD"/>
</dbReference>
<dbReference type="CDD" id="cd10225">
    <property type="entry name" value="ASKHA_NBD_MreB-like"/>
    <property type="match status" value="1"/>
</dbReference>
<reference evidence="7 8" key="1">
    <citation type="journal article" date="2016" name="Nat. Commun.">
        <title>Thousands of microbial genomes shed light on interconnected biogeochemical processes in an aquifer system.</title>
        <authorList>
            <person name="Anantharaman K."/>
            <person name="Brown C.T."/>
            <person name="Hug L.A."/>
            <person name="Sharon I."/>
            <person name="Castelle C.J."/>
            <person name="Probst A.J."/>
            <person name="Thomas B.C."/>
            <person name="Singh A."/>
            <person name="Wilkins M.J."/>
            <person name="Karaoz U."/>
            <person name="Brodie E.L."/>
            <person name="Williams K.H."/>
            <person name="Hubbard S.S."/>
            <person name="Banfield J.F."/>
        </authorList>
    </citation>
    <scope>NUCLEOTIDE SEQUENCE [LARGE SCALE GENOMIC DNA]</scope>
</reference>
<dbReference type="GO" id="GO:0000902">
    <property type="term" value="P:cell morphogenesis"/>
    <property type="evidence" value="ECO:0007669"/>
    <property type="project" value="InterPro"/>
</dbReference>